<keyword evidence="3" id="KW-1185">Reference proteome</keyword>
<dbReference type="STRING" id="671072.PL9214670009"/>
<dbReference type="InterPro" id="IPR002559">
    <property type="entry name" value="Transposase_11"/>
</dbReference>
<evidence type="ECO:0000313" key="2">
    <source>
        <dbReference type="EMBL" id="CUR35383.1"/>
    </source>
</evidence>
<dbReference type="GO" id="GO:0006313">
    <property type="term" value="P:DNA transposition"/>
    <property type="evidence" value="ECO:0007669"/>
    <property type="project" value="InterPro"/>
</dbReference>
<evidence type="ECO:0000259" key="1">
    <source>
        <dbReference type="Pfam" id="PF01609"/>
    </source>
</evidence>
<dbReference type="Pfam" id="PF01609">
    <property type="entry name" value="DDE_Tnp_1"/>
    <property type="match status" value="1"/>
</dbReference>
<dbReference type="GO" id="GO:0004803">
    <property type="term" value="F:transposase activity"/>
    <property type="evidence" value="ECO:0007669"/>
    <property type="project" value="InterPro"/>
</dbReference>
<dbReference type="EMBL" id="CZDF01000174">
    <property type="protein sequence ID" value="CUR35383.1"/>
    <property type="molecule type" value="Genomic_DNA"/>
</dbReference>
<proteinExistence type="predicted"/>
<dbReference type="GO" id="GO:0003677">
    <property type="term" value="F:DNA binding"/>
    <property type="evidence" value="ECO:0007669"/>
    <property type="project" value="InterPro"/>
</dbReference>
<dbReference type="AlphaFoldDB" id="A0A1J1LSK4"/>
<dbReference type="Proteomes" id="UP000184315">
    <property type="component" value="Unassembled WGS sequence"/>
</dbReference>
<organism evidence="2 3">
    <name type="scientific">Planktothrix tepida PCC 9214</name>
    <dbReference type="NCBI Taxonomy" id="671072"/>
    <lineage>
        <taxon>Bacteria</taxon>
        <taxon>Bacillati</taxon>
        <taxon>Cyanobacteriota</taxon>
        <taxon>Cyanophyceae</taxon>
        <taxon>Oscillatoriophycideae</taxon>
        <taxon>Oscillatoriales</taxon>
        <taxon>Microcoleaceae</taxon>
        <taxon>Planktothrix</taxon>
    </lineage>
</organism>
<gene>
    <name evidence="2" type="ORF">PL9214670009</name>
</gene>
<sequence>MAICTDLEKDYNLALSHERIVIEHVNRSLKIFRILSSRYRNRRRRYGLRCNLLSAIYNYELTLGSKSENLSS</sequence>
<protein>
    <recommendedName>
        <fullName evidence="1">Transposase IS4-like domain-containing protein</fullName>
    </recommendedName>
</protein>
<evidence type="ECO:0000313" key="3">
    <source>
        <dbReference type="Proteomes" id="UP000184315"/>
    </source>
</evidence>
<reference evidence="3" key="1">
    <citation type="submission" date="2015-10" db="EMBL/GenBank/DDBJ databases">
        <authorList>
            <person name="Regsiter A."/>
            <person name="william w."/>
        </authorList>
    </citation>
    <scope>NUCLEOTIDE SEQUENCE [LARGE SCALE GENOMIC DNA]</scope>
</reference>
<accession>A0A1J1LSK4</accession>
<feature type="domain" description="Transposase IS4-like" evidence="1">
    <location>
        <begin position="6"/>
        <end position="53"/>
    </location>
</feature>
<name>A0A1J1LSK4_9CYAN</name>